<evidence type="ECO:0000256" key="2">
    <source>
        <dbReference type="ARBA" id="ARBA00007317"/>
    </source>
</evidence>
<dbReference type="Gene3D" id="4.10.320.10">
    <property type="entry name" value="E3-binding domain"/>
    <property type="match status" value="2"/>
</dbReference>
<feature type="domain" description="Lipoyl-binding" evidence="8">
    <location>
        <begin position="1"/>
        <end position="76"/>
    </location>
</feature>
<dbReference type="InterPro" id="IPR011053">
    <property type="entry name" value="Single_hybrid_motif"/>
</dbReference>
<feature type="region of interest" description="Disordered" evidence="7">
    <location>
        <begin position="175"/>
        <end position="204"/>
    </location>
</feature>
<dbReference type="EMBL" id="VFQF01000002">
    <property type="protein sequence ID" value="TQN46004.1"/>
    <property type="molecule type" value="Genomic_DNA"/>
</dbReference>
<dbReference type="Gene3D" id="2.40.50.100">
    <property type="match status" value="1"/>
</dbReference>
<evidence type="ECO:0000256" key="7">
    <source>
        <dbReference type="SAM" id="MobiDB-lite"/>
    </source>
</evidence>
<dbReference type="RefSeq" id="WP_141822807.1">
    <property type="nucleotide sequence ID" value="NZ_BAAAQC010000004.1"/>
</dbReference>
<dbReference type="PROSITE" id="PS00189">
    <property type="entry name" value="LIPOYL"/>
    <property type="match status" value="1"/>
</dbReference>
<dbReference type="Proteomes" id="UP000320085">
    <property type="component" value="Unassembled WGS sequence"/>
</dbReference>
<dbReference type="InterPro" id="IPR003016">
    <property type="entry name" value="2-oxoA_DH_lipoyl-BS"/>
</dbReference>
<dbReference type="OrthoDB" id="9805770at2"/>
<dbReference type="InterPro" id="IPR036625">
    <property type="entry name" value="E3-bd_dom_sf"/>
</dbReference>
<dbReference type="Pfam" id="PF00364">
    <property type="entry name" value="Biotin_lipoyl"/>
    <property type="match status" value="1"/>
</dbReference>
<proteinExistence type="inferred from homology"/>
<dbReference type="PROSITE" id="PS50968">
    <property type="entry name" value="BIOTINYL_LIPOYL"/>
    <property type="match status" value="1"/>
</dbReference>
<dbReference type="GO" id="GO:0005737">
    <property type="term" value="C:cytoplasm"/>
    <property type="evidence" value="ECO:0007669"/>
    <property type="project" value="TreeGrafter"/>
</dbReference>
<evidence type="ECO:0000259" key="8">
    <source>
        <dbReference type="PROSITE" id="PS50968"/>
    </source>
</evidence>
<dbReference type="SUPFAM" id="SSF51230">
    <property type="entry name" value="Single hybrid motif"/>
    <property type="match status" value="1"/>
</dbReference>
<feature type="compositionally biased region" description="Basic and acidic residues" evidence="7">
    <location>
        <begin position="240"/>
        <end position="249"/>
    </location>
</feature>
<dbReference type="Pfam" id="PF00198">
    <property type="entry name" value="2-oxoacid_dh"/>
    <property type="match status" value="1"/>
</dbReference>
<dbReference type="Pfam" id="PF02817">
    <property type="entry name" value="E3_binding"/>
    <property type="match status" value="2"/>
</dbReference>
<comment type="cofactor">
    <cofactor evidence="1 6">
        <name>(R)-lipoate</name>
        <dbReference type="ChEBI" id="CHEBI:83088"/>
    </cofactor>
</comment>
<gene>
    <name evidence="10" type="ORF">FHX52_2709</name>
</gene>
<dbReference type="InterPro" id="IPR000089">
    <property type="entry name" value="Biotin_lipoyl"/>
</dbReference>
<comment type="caution">
    <text evidence="10">The sequence shown here is derived from an EMBL/GenBank/DDBJ whole genome shotgun (WGS) entry which is preliminary data.</text>
</comment>
<dbReference type="SUPFAM" id="SSF47005">
    <property type="entry name" value="Peripheral subunit-binding domain of 2-oxo acid dehydrogenase complex"/>
    <property type="match status" value="2"/>
</dbReference>
<dbReference type="CDD" id="cd06849">
    <property type="entry name" value="lipoyl_domain"/>
    <property type="match status" value="1"/>
</dbReference>
<accession>A0A543PPK6</accession>
<dbReference type="PROSITE" id="PS51826">
    <property type="entry name" value="PSBD"/>
    <property type="match status" value="2"/>
</dbReference>
<dbReference type="EC" id="2.3.1.-" evidence="6"/>
<comment type="similarity">
    <text evidence="2 6">Belongs to the 2-oxoacid dehydrogenase family.</text>
</comment>
<dbReference type="InterPro" id="IPR001078">
    <property type="entry name" value="2-oxoacid_DH_actylTfrase"/>
</dbReference>
<evidence type="ECO:0000256" key="5">
    <source>
        <dbReference type="ARBA" id="ARBA00023315"/>
    </source>
</evidence>
<dbReference type="PANTHER" id="PTHR43178:SF5">
    <property type="entry name" value="LIPOAMIDE ACYLTRANSFERASE COMPONENT OF BRANCHED-CHAIN ALPHA-KETO ACID DEHYDROGENASE COMPLEX, MITOCHONDRIAL"/>
    <property type="match status" value="1"/>
</dbReference>
<keyword evidence="4 6" id="KW-0450">Lipoyl</keyword>
<dbReference type="Gene3D" id="3.30.559.10">
    <property type="entry name" value="Chloramphenicol acetyltransferase-like domain"/>
    <property type="match status" value="1"/>
</dbReference>
<feature type="region of interest" description="Disordered" evidence="7">
    <location>
        <begin position="240"/>
        <end position="278"/>
    </location>
</feature>
<evidence type="ECO:0000313" key="10">
    <source>
        <dbReference type="EMBL" id="TQN46004.1"/>
    </source>
</evidence>
<evidence type="ECO:0000256" key="4">
    <source>
        <dbReference type="ARBA" id="ARBA00022823"/>
    </source>
</evidence>
<evidence type="ECO:0000256" key="1">
    <source>
        <dbReference type="ARBA" id="ARBA00001938"/>
    </source>
</evidence>
<name>A0A543PPK6_9MICO</name>
<sequence>MGEFRMPSLGADMEQGVLIEWLVKVGDSVKRGDVVAVVETPKSTVEVECFETGTVTRLLAEEGQTVPVGEALALLGSASEVEPTMPVRVEVPVAVSATVPAAAAVGVPSPAPLGSTSRPPLSPVLRHLARELGVDPRTLHGSGRDGALTRHDVEQAAAAVSTPAVAAATVTAAAPATAAAPSTRPAAPSTRPAATGGAHPGSRHRVRISPLARRLAAEEGVDLAVLQGSGPDGSIRAADVHRATRHTESEQPSPPRATPRVDVKPEATSVAPSPPPMSDMRRSIAALMTVSNQEIPHYHLSLTIDLWRSIQWMKERNRELEMSERLVPAALLLVATARAARAVPELNGHWIEGAFRPAADIDLGLILSLRSGGLLVPAIGGADRLTVEEMMARIKVLTRRARSGRLRGSDLVPPSITVSNLGDQGVDSVLGVIYPPQVGLVGFGAPAERPWAVDGMLGVRPLVTVTLAGDHRATDGATGSRLLKTIDRLLQAPEEL</sequence>
<dbReference type="PANTHER" id="PTHR43178">
    <property type="entry name" value="DIHYDROLIPOAMIDE ACETYLTRANSFERASE COMPONENT OF PYRUVATE DEHYDROGENASE COMPLEX"/>
    <property type="match status" value="1"/>
</dbReference>
<organism evidence="10 11">
    <name type="scientific">Humibacillus xanthopallidus</name>
    <dbReference type="NCBI Taxonomy" id="412689"/>
    <lineage>
        <taxon>Bacteria</taxon>
        <taxon>Bacillati</taxon>
        <taxon>Actinomycetota</taxon>
        <taxon>Actinomycetes</taxon>
        <taxon>Micrococcales</taxon>
        <taxon>Intrasporangiaceae</taxon>
        <taxon>Humibacillus</taxon>
    </lineage>
</organism>
<feature type="compositionally biased region" description="Low complexity" evidence="7">
    <location>
        <begin position="175"/>
        <end position="195"/>
    </location>
</feature>
<dbReference type="InterPro" id="IPR050743">
    <property type="entry name" value="2-oxoacid_DH_E2_comp"/>
</dbReference>
<evidence type="ECO:0000313" key="11">
    <source>
        <dbReference type="Proteomes" id="UP000320085"/>
    </source>
</evidence>
<keyword evidence="10" id="KW-0670">Pyruvate</keyword>
<dbReference type="InterPro" id="IPR004167">
    <property type="entry name" value="PSBD"/>
</dbReference>
<reference evidence="10 11" key="1">
    <citation type="submission" date="2019-06" db="EMBL/GenBank/DDBJ databases">
        <title>Sequencing the genomes of 1000 actinobacteria strains.</title>
        <authorList>
            <person name="Klenk H.-P."/>
        </authorList>
    </citation>
    <scope>NUCLEOTIDE SEQUENCE [LARGE SCALE GENOMIC DNA]</scope>
    <source>
        <strain evidence="10 11">DSM 21776</strain>
    </source>
</reference>
<dbReference type="SUPFAM" id="SSF52777">
    <property type="entry name" value="CoA-dependent acyltransferases"/>
    <property type="match status" value="1"/>
</dbReference>
<feature type="domain" description="Peripheral subunit-binding (PSBD)" evidence="9">
    <location>
        <begin position="120"/>
        <end position="157"/>
    </location>
</feature>
<feature type="domain" description="Peripheral subunit-binding (PSBD)" evidence="9">
    <location>
        <begin position="207"/>
        <end position="244"/>
    </location>
</feature>
<evidence type="ECO:0000256" key="6">
    <source>
        <dbReference type="RuleBase" id="RU003423"/>
    </source>
</evidence>
<dbReference type="InterPro" id="IPR023213">
    <property type="entry name" value="CAT-like_dom_sf"/>
</dbReference>
<dbReference type="GO" id="GO:0031405">
    <property type="term" value="F:lipoic acid binding"/>
    <property type="evidence" value="ECO:0007669"/>
    <property type="project" value="TreeGrafter"/>
</dbReference>
<protein>
    <recommendedName>
        <fullName evidence="6">Dihydrolipoamide acetyltransferase component of pyruvate dehydrogenase complex</fullName>
        <ecNumber evidence="6">2.3.1.-</ecNumber>
    </recommendedName>
</protein>
<evidence type="ECO:0000259" key="9">
    <source>
        <dbReference type="PROSITE" id="PS51826"/>
    </source>
</evidence>
<evidence type="ECO:0000256" key="3">
    <source>
        <dbReference type="ARBA" id="ARBA00022679"/>
    </source>
</evidence>
<keyword evidence="5 6" id="KW-0012">Acyltransferase</keyword>
<dbReference type="GO" id="GO:0016407">
    <property type="term" value="F:acetyltransferase activity"/>
    <property type="evidence" value="ECO:0007669"/>
    <property type="project" value="TreeGrafter"/>
</dbReference>
<dbReference type="AlphaFoldDB" id="A0A543PPK6"/>
<keyword evidence="3 6" id="KW-0808">Transferase</keyword>